<dbReference type="PROSITE" id="PS50294">
    <property type="entry name" value="WD_REPEATS_REGION"/>
    <property type="match status" value="1"/>
</dbReference>
<dbReference type="InterPro" id="IPR015943">
    <property type="entry name" value="WD40/YVTN_repeat-like_dom_sf"/>
</dbReference>
<dbReference type="Gene3D" id="2.130.10.10">
    <property type="entry name" value="YVTN repeat-like/Quinoprotein amine dehydrogenase"/>
    <property type="match status" value="1"/>
</dbReference>
<dbReference type="Proteomes" id="UP000054053">
    <property type="component" value="Unassembled WGS sequence"/>
</dbReference>
<dbReference type="InterPro" id="IPR006595">
    <property type="entry name" value="CTLH_C"/>
</dbReference>
<dbReference type="InterPro" id="IPR051350">
    <property type="entry name" value="WD_repeat-ST_regulator"/>
</dbReference>
<dbReference type="InterPro" id="IPR036322">
    <property type="entry name" value="WD40_repeat_dom_sf"/>
</dbReference>
<feature type="compositionally biased region" description="Polar residues" evidence="4">
    <location>
        <begin position="185"/>
        <end position="202"/>
    </location>
</feature>
<evidence type="ECO:0000259" key="6">
    <source>
        <dbReference type="PROSITE" id="PS50897"/>
    </source>
</evidence>
<evidence type="ECO:0000256" key="2">
    <source>
        <dbReference type="ARBA" id="ARBA00022737"/>
    </source>
</evidence>
<feature type="repeat" description="WD" evidence="3">
    <location>
        <begin position="521"/>
        <end position="553"/>
    </location>
</feature>
<feature type="domain" description="CTLH" evidence="6">
    <location>
        <begin position="339"/>
        <end position="359"/>
    </location>
</feature>
<dbReference type="SMART" id="SM00320">
    <property type="entry name" value="WD40"/>
    <property type="match status" value="6"/>
</dbReference>
<dbReference type="InterPro" id="IPR019775">
    <property type="entry name" value="WD40_repeat_CS"/>
</dbReference>
<feature type="region of interest" description="Disordered" evidence="4">
    <location>
        <begin position="75"/>
        <end position="206"/>
    </location>
</feature>
<gene>
    <name evidence="7" type="ORF">UVI_02061070</name>
</gene>
<keyword evidence="1 3" id="KW-0853">WD repeat</keyword>
<sequence length="799" mass="86494">MLKCSPSLWLVLGRLVPVTPLTVPGPVPRTHWATAIDPSVGRPSSGSGYVLSIIKYQQTPDTTCRYMCPHPPALPPLENPTSTVLSAPNPPPLHHSDPNPPSEPASASTVNIESFNPRPARSSGQVSQVLGRRRRPSGSSPPQESSGSASPGQGLAGADSSASPSSSGPRLSKRRRRDSPAMASDTGSVTLSNGSAIARSNGSTGGAALQRPAIAAGVTNGTHKAAPLAANGSSNGEKTPVPTPRSTTYFGHNREEVTRILIQALSDMGYQAAAESVSRDSGYKLESPTVAAFRSAILDGSWPEAENLLTGAIVSGQGNGNGGEGNGLVLAPGSDRDVMRFRMRQQKFLELLEKKDTTRALHVLRTELTPLHHDTSKLHFLSSLLMCLSTNDLMTKANWDGAKGDSRKKLLSELSRCISPSVMLPENRLAILLEQVKQSQINTCLYHTAASSPSLYSDHLCDRRNFPTEVVLELHEPKGEVWQVQFSHDGSRLAACGSDDNVLIWETTTFSVVTNLAIQVQKEHASGVASVSWSPDDSMIVTCSLDNHARLWDAKVRRNPTDTGSLLKKLKRFDEPISGCVWVGEGDSFILGTLDTKRSICTFDIQSEELLQWNKEHRVQVLCGSPDGRWLVAADNVKTIYVYNMMTRDLEYELNLLTAPTSLAISQDSRQLLVNKKDSEAQLIDLETRSTVQKYLGHKIDECIIRSIFGGANESFVVSGSEDGYVFIWHKNIGAAVERLPGHIKRCNGAAWNPADPCMLASCSDEGSIKIWSSRAKGFELRSRVPRTSNGWRALSDVA</sequence>
<evidence type="ECO:0000256" key="3">
    <source>
        <dbReference type="PROSITE-ProRule" id="PRU00221"/>
    </source>
</evidence>
<comment type="caution">
    <text evidence="7">The sequence shown here is derived from an EMBL/GenBank/DDBJ whole genome shotgun (WGS) entry which is preliminary data.</text>
</comment>
<dbReference type="PANTHER" id="PTHR22838:SF0">
    <property type="entry name" value="WD REPEAT-CONTAINING PROTEIN 26"/>
    <property type="match status" value="1"/>
</dbReference>
<proteinExistence type="predicted"/>
<dbReference type="PROSITE" id="PS50897">
    <property type="entry name" value="CTLH"/>
    <property type="match status" value="1"/>
</dbReference>
<evidence type="ECO:0000313" key="7">
    <source>
        <dbReference type="EMBL" id="GAO17261.1"/>
    </source>
</evidence>
<feature type="region of interest" description="Disordered" evidence="4">
    <location>
        <begin position="225"/>
        <end position="249"/>
    </location>
</feature>
<dbReference type="SUPFAM" id="SSF50978">
    <property type="entry name" value="WD40 repeat-like"/>
    <property type="match status" value="1"/>
</dbReference>
<protein>
    <recommendedName>
        <fullName evidence="6">CTLH domain-containing protein</fullName>
    </recommendedName>
</protein>
<feature type="signal peptide" evidence="5">
    <location>
        <begin position="1"/>
        <end position="20"/>
    </location>
</feature>
<keyword evidence="2" id="KW-0677">Repeat</keyword>
<dbReference type="EMBL" id="BBTG02000066">
    <property type="protein sequence ID" value="GAO17261.1"/>
    <property type="molecule type" value="Genomic_DNA"/>
</dbReference>
<dbReference type="AlphaFoldDB" id="A0A1B5L1E4"/>
<dbReference type="InterPro" id="IPR054080">
    <property type="entry name" value="TPR1-like_2nd"/>
</dbReference>
<dbReference type="InterPro" id="IPR001680">
    <property type="entry name" value="WD40_rpt"/>
</dbReference>
<dbReference type="GO" id="GO:0034657">
    <property type="term" value="C:GID complex"/>
    <property type="evidence" value="ECO:0007669"/>
    <property type="project" value="TreeGrafter"/>
</dbReference>
<evidence type="ECO:0000256" key="5">
    <source>
        <dbReference type="SAM" id="SignalP"/>
    </source>
</evidence>
<dbReference type="Pfam" id="PF21889">
    <property type="entry name" value="TPR1-like_2nd"/>
    <property type="match status" value="1"/>
</dbReference>
<dbReference type="GO" id="GO:0043161">
    <property type="term" value="P:proteasome-mediated ubiquitin-dependent protein catabolic process"/>
    <property type="evidence" value="ECO:0007669"/>
    <property type="project" value="TreeGrafter"/>
</dbReference>
<dbReference type="Pfam" id="PF23627">
    <property type="entry name" value="LisH_WDR26"/>
    <property type="match status" value="1"/>
</dbReference>
<dbReference type="PROSITE" id="PS00678">
    <property type="entry name" value="WD_REPEATS_1"/>
    <property type="match status" value="1"/>
</dbReference>
<reference evidence="8" key="1">
    <citation type="journal article" date="2016" name="Genome Announc.">
        <title>Genome sequence of Ustilaginoidea virens IPU010, a rice pathogenic fungus causing false smut.</title>
        <authorList>
            <person name="Kumagai T."/>
            <person name="Ishii T."/>
            <person name="Terai G."/>
            <person name="Umemura M."/>
            <person name="Machida M."/>
            <person name="Asai K."/>
        </authorList>
    </citation>
    <scope>NUCLEOTIDE SEQUENCE [LARGE SCALE GENOMIC DNA]</scope>
    <source>
        <strain evidence="8">IPU010</strain>
    </source>
</reference>
<name>A0A1B5L1E4_USTVR</name>
<accession>A0A1B5L1E4</accession>
<evidence type="ECO:0000256" key="1">
    <source>
        <dbReference type="ARBA" id="ARBA00022574"/>
    </source>
</evidence>
<feature type="repeat" description="WD" evidence="3">
    <location>
        <begin position="474"/>
        <end position="515"/>
    </location>
</feature>
<feature type="compositionally biased region" description="Pro residues" evidence="4">
    <location>
        <begin position="88"/>
        <end position="103"/>
    </location>
</feature>
<feature type="chain" id="PRO_5008577650" description="CTLH domain-containing protein" evidence="5">
    <location>
        <begin position="21"/>
        <end position="799"/>
    </location>
</feature>
<evidence type="ECO:0000313" key="8">
    <source>
        <dbReference type="Proteomes" id="UP000054053"/>
    </source>
</evidence>
<dbReference type="Pfam" id="PF00400">
    <property type="entry name" value="WD40"/>
    <property type="match status" value="4"/>
</dbReference>
<keyword evidence="5" id="KW-0732">Signal</keyword>
<organism evidence="7 8">
    <name type="scientific">Ustilaginoidea virens</name>
    <name type="common">Rice false smut fungus</name>
    <name type="synonym">Villosiclava virens</name>
    <dbReference type="NCBI Taxonomy" id="1159556"/>
    <lineage>
        <taxon>Eukaryota</taxon>
        <taxon>Fungi</taxon>
        <taxon>Dikarya</taxon>
        <taxon>Ascomycota</taxon>
        <taxon>Pezizomycotina</taxon>
        <taxon>Sordariomycetes</taxon>
        <taxon>Hypocreomycetidae</taxon>
        <taxon>Hypocreales</taxon>
        <taxon>Clavicipitaceae</taxon>
        <taxon>Ustilaginoidea</taxon>
    </lineage>
</organism>
<feature type="repeat" description="WD" evidence="3">
    <location>
        <begin position="740"/>
        <end position="773"/>
    </location>
</feature>
<feature type="compositionally biased region" description="Polar residues" evidence="4">
    <location>
        <begin position="105"/>
        <end position="114"/>
    </location>
</feature>
<evidence type="ECO:0000256" key="4">
    <source>
        <dbReference type="SAM" id="MobiDB-lite"/>
    </source>
</evidence>
<feature type="compositionally biased region" description="Low complexity" evidence="4">
    <location>
        <begin position="137"/>
        <end position="170"/>
    </location>
</feature>
<dbReference type="PROSITE" id="PS50082">
    <property type="entry name" value="WD_REPEATS_2"/>
    <property type="match status" value="3"/>
</dbReference>
<dbReference type="PANTHER" id="PTHR22838">
    <property type="entry name" value="WD REPEAT PROTEIN 26-RELATED"/>
    <property type="match status" value="1"/>
</dbReference>